<dbReference type="SMART" id="SM00919">
    <property type="entry name" value="Malic_M"/>
    <property type="match status" value="1"/>
</dbReference>
<dbReference type="SMART" id="SM01274">
    <property type="entry name" value="malic"/>
    <property type="match status" value="1"/>
</dbReference>
<dbReference type="InterPro" id="IPR046346">
    <property type="entry name" value="Aminoacid_DH-like_N_sf"/>
</dbReference>
<keyword evidence="6" id="KW-1185">Reference proteome</keyword>
<dbReference type="InterPro" id="IPR012301">
    <property type="entry name" value="Malic_N_dom"/>
</dbReference>
<accession>A0ABY7QUN1</accession>
<evidence type="ECO:0000313" key="6">
    <source>
        <dbReference type="Proteomes" id="UP001210339"/>
    </source>
</evidence>
<sequence length="386" mass="40619">MTAHNLNQESLDLHRQHQGKLEVVPKVGVSSSHDLSIAYTPGVAAVSKLLSEEPDAAYDYSIKGNTVLVVTDGSAVLGLGNIGPLGGLPVMEGKCALFKAFAGVNAFPICLDTQDTEEIIETIERIAPVFGGVNLEDIGAPRCFEIEERLKASLDIPVFHDDQHGTAIVVLAATLNALKVVGKNLADVKIVMSGAGAAGCAIAQLLFDAGATDIVMANSRGIIHPKTNPPKTRPELFAMTNKEGLQGELANAMNGADVFIGVSGPNLVTKDMVRSMDKPIVLAMANPDPEIMPQDALDAGAYVVGTGRSDFPNQVNNVLVFPGIFKGALRIRAKSITTKMKLACAYAIANMVEEPVAAHILPDAFDPAVAEAVAIAVEEMCSDEDK</sequence>
<dbReference type="InterPro" id="IPR001891">
    <property type="entry name" value="Malic_OxRdtase"/>
</dbReference>
<dbReference type="Proteomes" id="UP001210339">
    <property type="component" value="Chromosome"/>
</dbReference>
<dbReference type="InterPro" id="IPR051674">
    <property type="entry name" value="Malate_Decarboxylase"/>
</dbReference>
<evidence type="ECO:0000256" key="1">
    <source>
        <dbReference type="ARBA" id="ARBA00008785"/>
    </source>
</evidence>
<dbReference type="EMBL" id="CP115667">
    <property type="protein sequence ID" value="WBW50497.1"/>
    <property type="molecule type" value="Genomic_DNA"/>
</dbReference>
<comment type="similarity">
    <text evidence="1">Belongs to the malic enzymes family.</text>
</comment>
<evidence type="ECO:0000313" key="5">
    <source>
        <dbReference type="EMBL" id="WBW50497.1"/>
    </source>
</evidence>
<dbReference type="PANTHER" id="PTHR43237">
    <property type="entry name" value="NADP-DEPENDENT MALIC ENZYME"/>
    <property type="match status" value="1"/>
</dbReference>
<feature type="domain" description="Malic enzyme N-terminal" evidence="4">
    <location>
        <begin position="18"/>
        <end position="151"/>
    </location>
</feature>
<dbReference type="InterPro" id="IPR036291">
    <property type="entry name" value="NAD(P)-bd_dom_sf"/>
</dbReference>
<feature type="domain" description="Malic enzyme NAD-binding" evidence="3">
    <location>
        <begin position="163"/>
        <end position="382"/>
    </location>
</feature>
<dbReference type="Gene3D" id="3.40.50.10380">
    <property type="entry name" value="Malic enzyme, N-terminal domain"/>
    <property type="match status" value="1"/>
</dbReference>
<evidence type="ECO:0000259" key="4">
    <source>
        <dbReference type="SMART" id="SM01274"/>
    </source>
</evidence>
<evidence type="ECO:0000259" key="3">
    <source>
        <dbReference type="SMART" id="SM00919"/>
    </source>
</evidence>
<gene>
    <name evidence="5" type="ORF">O6R05_02840</name>
</gene>
<dbReference type="InterPro" id="IPR012302">
    <property type="entry name" value="Malic_NAD-bd"/>
</dbReference>
<dbReference type="InterPro" id="IPR037062">
    <property type="entry name" value="Malic_N_dom_sf"/>
</dbReference>
<reference evidence="5 6" key="1">
    <citation type="submission" date="2023-01" db="EMBL/GenBank/DDBJ databases">
        <authorList>
            <person name="Lee S.H."/>
            <person name="Jung H.S."/>
            <person name="Yun J.U."/>
        </authorList>
    </citation>
    <scope>NUCLEOTIDE SEQUENCE [LARGE SCALE GENOMIC DNA]</scope>
    <source>
        <strain evidence="5 6">CBA3646</strain>
    </source>
</reference>
<name>A0ABY7QUN1_9FIRM</name>
<keyword evidence="2" id="KW-0560">Oxidoreductase</keyword>
<dbReference type="SUPFAM" id="SSF53223">
    <property type="entry name" value="Aminoacid dehydrogenase-like, N-terminal domain"/>
    <property type="match status" value="1"/>
</dbReference>
<organism evidence="5 6">
    <name type="scientific">Peptoniphilus equinus</name>
    <dbReference type="NCBI Taxonomy" id="3016343"/>
    <lineage>
        <taxon>Bacteria</taxon>
        <taxon>Bacillati</taxon>
        <taxon>Bacillota</taxon>
        <taxon>Tissierellia</taxon>
        <taxon>Tissierellales</taxon>
        <taxon>Peptoniphilaceae</taxon>
        <taxon>Peptoniphilus</taxon>
    </lineage>
</organism>
<dbReference type="Pfam" id="PF03949">
    <property type="entry name" value="Malic_M"/>
    <property type="match status" value="1"/>
</dbReference>
<proteinExistence type="inferred from homology"/>
<evidence type="ECO:0000256" key="2">
    <source>
        <dbReference type="ARBA" id="ARBA00023002"/>
    </source>
</evidence>
<dbReference type="PANTHER" id="PTHR43237:SF4">
    <property type="entry name" value="NADP-DEPENDENT MALIC ENZYME"/>
    <property type="match status" value="1"/>
</dbReference>
<protein>
    <submittedName>
        <fullName evidence="5">NADP-dependent malic enzyme</fullName>
    </submittedName>
</protein>
<dbReference type="PIRSF" id="PIRSF000106">
    <property type="entry name" value="ME"/>
    <property type="match status" value="1"/>
</dbReference>
<dbReference type="Gene3D" id="3.40.50.720">
    <property type="entry name" value="NAD(P)-binding Rossmann-like Domain"/>
    <property type="match status" value="1"/>
</dbReference>
<dbReference type="SUPFAM" id="SSF51735">
    <property type="entry name" value="NAD(P)-binding Rossmann-fold domains"/>
    <property type="match status" value="1"/>
</dbReference>
<dbReference type="Pfam" id="PF00390">
    <property type="entry name" value="malic"/>
    <property type="match status" value="1"/>
</dbReference>
<dbReference type="InterPro" id="IPR045213">
    <property type="entry name" value="Malic_NAD-bd_bact_type"/>
</dbReference>
<dbReference type="CDD" id="cd05311">
    <property type="entry name" value="NAD_bind_2_malic_enz"/>
    <property type="match status" value="1"/>
</dbReference>
<dbReference type="RefSeq" id="WP_271192029.1">
    <property type="nucleotide sequence ID" value="NZ_CP115667.1"/>
</dbReference>